<dbReference type="InterPro" id="IPR018641">
    <property type="entry name" value="Trfase_1_rSAM/seldom-assoc"/>
</dbReference>
<dbReference type="PANTHER" id="PTHR36529:SF1">
    <property type="entry name" value="GLYCOSYLTRANSFERASE"/>
    <property type="match status" value="1"/>
</dbReference>
<dbReference type="PANTHER" id="PTHR36529">
    <property type="entry name" value="SLL1095 PROTEIN"/>
    <property type="match status" value="1"/>
</dbReference>
<dbReference type="Pfam" id="PF09837">
    <property type="entry name" value="DUF2064"/>
    <property type="match status" value="1"/>
</dbReference>
<accession>A0A369WR10</accession>
<evidence type="ECO:0000313" key="2">
    <source>
        <dbReference type="Proteomes" id="UP000253769"/>
    </source>
</evidence>
<keyword evidence="2" id="KW-1185">Reference proteome</keyword>
<evidence type="ECO:0000313" key="1">
    <source>
        <dbReference type="EMBL" id="RDE24538.1"/>
    </source>
</evidence>
<proteinExistence type="predicted"/>
<sequence>MLIFKRPKPGQGKQRLAADIGLDSACQLAEHFLSCALADLRDWPGPVVLSPAMDEDCEWAGQLLPEAEVVVQSDGNLGHRILALDHDLRNRGHRSLIYIGSDAPMLKPIHFQTVAEALHQQSVVVCPATDGGVTIMASRSPWPETLEQLPWSTDQLGQALLDSCQQAGLSTGSVLSSYDIDQQPDLIRLRQDLRDDSRAERRQLLALIEQLQTHEINAVKSDNEKQNNPVLT</sequence>
<dbReference type="AlphaFoldDB" id="A0A369WR10"/>
<dbReference type="SUPFAM" id="SSF53448">
    <property type="entry name" value="Nucleotide-diphospho-sugar transferases"/>
    <property type="match status" value="1"/>
</dbReference>
<dbReference type="Proteomes" id="UP000253769">
    <property type="component" value="Unassembled WGS sequence"/>
</dbReference>
<organism evidence="1 2">
    <name type="scientific">Motiliproteus coralliicola</name>
    <dbReference type="NCBI Taxonomy" id="2283196"/>
    <lineage>
        <taxon>Bacteria</taxon>
        <taxon>Pseudomonadati</taxon>
        <taxon>Pseudomonadota</taxon>
        <taxon>Gammaproteobacteria</taxon>
        <taxon>Oceanospirillales</taxon>
        <taxon>Oceanospirillaceae</taxon>
        <taxon>Motiliproteus</taxon>
    </lineage>
</organism>
<comment type="caution">
    <text evidence="1">The sequence shown here is derived from an EMBL/GenBank/DDBJ whole genome shotgun (WGS) entry which is preliminary data.</text>
</comment>
<gene>
    <name evidence="1" type="ORF">DV711_02825</name>
</gene>
<dbReference type="EMBL" id="QQOH01000001">
    <property type="protein sequence ID" value="RDE24538.1"/>
    <property type="molecule type" value="Genomic_DNA"/>
</dbReference>
<dbReference type="Gene3D" id="3.90.550.10">
    <property type="entry name" value="Spore Coat Polysaccharide Biosynthesis Protein SpsA, Chain A"/>
    <property type="match status" value="1"/>
</dbReference>
<dbReference type="InterPro" id="IPR029044">
    <property type="entry name" value="Nucleotide-diphossugar_trans"/>
</dbReference>
<protein>
    <submittedName>
        <fullName evidence="1">DUF2064 domain-containing protein</fullName>
    </submittedName>
</protein>
<reference evidence="1 2" key="1">
    <citation type="submission" date="2018-07" db="EMBL/GenBank/DDBJ databases">
        <title>Motiliproteus coralliicola sp. nov., a bacterium isolated from Coral.</title>
        <authorList>
            <person name="Wang G."/>
        </authorList>
    </citation>
    <scope>NUCLEOTIDE SEQUENCE [LARGE SCALE GENOMIC DNA]</scope>
    <source>
        <strain evidence="1 2">C34</strain>
    </source>
</reference>
<name>A0A369WR10_9GAMM</name>